<comment type="caution">
    <text evidence="1">The sequence shown here is derived from an EMBL/GenBank/DDBJ whole genome shotgun (WGS) entry which is preliminary data.</text>
</comment>
<sequence length="147" mass="16551">MSTTTRMDPKSGLQRRLWLQSGERCRSTVSVNSHQRSSNEDSVQLEFLLRSCKRNLYRLHTNTRSSRRVVSVLASTQSQRPPSTIGSIVDSVRSRKFSSAKLKKRKNATRVVWIDPDPAVLLGWCCLPIDVPSFNQPTTVIAHGQDG</sequence>
<gene>
    <name evidence="1" type="ORF">FRX31_013179</name>
</gene>
<organism evidence="1 2">
    <name type="scientific">Thalictrum thalictroides</name>
    <name type="common">Rue-anemone</name>
    <name type="synonym">Anemone thalictroides</name>
    <dbReference type="NCBI Taxonomy" id="46969"/>
    <lineage>
        <taxon>Eukaryota</taxon>
        <taxon>Viridiplantae</taxon>
        <taxon>Streptophyta</taxon>
        <taxon>Embryophyta</taxon>
        <taxon>Tracheophyta</taxon>
        <taxon>Spermatophyta</taxon>
        <taxon>Magnoliopsida</taxon>
        <taxon>Ranunculales</taxon>
        <taxon>Ranunculaceae</taxon>
        <taxon>Thalictroideae</taxon>
        <taxon>Thalictrum</taxon>
    </lineage>
</organism>
<dbReference type="AlphaFoldDB" id="A0A7J6WIK7"/>
<name>A0A7J6WIK7_THATH</name>
<evidence type="ECO:0000313" key="2">
    <source>
        <dbReference type="Proteomes" id="UP000554482"/>
    </source>
</evidence>
<evidence type="ECO:0000313" key="1">
    <source>
        <dbReference type="EMBL" id="KAF5197234.1"/>
    </source>
</evidence>
<keyword evidence="2" id="KW-1185">Reference proteome</keyword>
<protein>
    <submittedName>
        <fullName evidence="1">Uncharacterized protein</fullName>
    </submittedName>
</protein>
<accession>A0A7J6WIK7</accession>
<reference evidence="1 2" key="1">
    <citation type="submission" date="2020-06" db="EMBL/GenBank/DDBJ databases">
        <title>Transcriptomic and genomic resources for Thalictrum thalictroides and T. hernandezii: Facilitating candidate gene discovery in an emerging model plant lineage.</title>
        <authorList>
            <person name="Arias T."/>
            <person name="Riano-Pachon D.M."/>
            <person name="Di Stilio V.S."/>
        </authorList>
    </citation>
    <scope>NUCLEOTIDE SEQUENCE [LARGE SCALE GENOMIC DNA]</scope>
    <source>
        <strain evidence="2">cv. WT478/WT964</strain>
        <tissue evidence="1">Leaves</tissue>
    </source>
</reference>
<dbReference type="EMBL" id="JABWDY010014914">
    <property type="protein sequence ID" value="KAF5197234.1"/>
    <property type="molecule type" value="Genomic_DNA"/>
</dbReference>
<dbReference type="Proteomes" id="UP000554482">
    <property type="component" value="Unassembled WGS sequence"/>
</dbReference>
<proteinExistence type="predicted"/>